<protein>
    <submittedName>
        <fullName evidence="3 4">Uncharacterized protein</fullName>
    </submittedName>
</protein>
<evidence type="ECO:0000256" key="1">
    <source>
        <dbReference type="SAM" id="MobiDB-lite"/>
    </source>
</evidence>
<feature type="compositionally biased region" description="Basic and acidic residues" evidence="1">
    <location>
        <begin position="289"/>
        <end position="300"/>
    </location>
</feature>
<keyword evidence="5" id="KW-1185">Reference proteome</keyword>
<name>A0A180GF31_PUCT1</name>
<evidence type="ECO:0000313" key="5">
    <source>
        <dbReference type="Proteomes" id="UP000005240"/>
    </source>
</evidence>
<keyword evidence="2" id="KW-0732">Signal</keyword>
<reference evidence="4 5" key="3">
    <citation type="journal article" date="2017" name="G3 (Bethesda)">
        <title>Comparative analysis highlights variable genome content of wheat rusts and divergence of the mating loci.</title>
        <authorList>
            <person name="Cuomo C.A."/>
            <person name="Bakkeren G."/>
            <person name="Khalil H.B."/>
            <person name="Panwar V."/>
            <person name="Joly D."/>
            <person name="Linning R."/>
            <person name="Sakthikumar S."/>
            <person name="Song X."/>
            <person name="Adiconis X."/>
            <person name="Fan L."/>
            <person name="Goldberg J.M."/>
            <person name="Levin J.Z."/>
            <person name="Young S."/>
            <person name="Zeng Q."/>
            <person name="Anikster Y."/>
            <person name="Bruce M."/>
            <person name="Wang M."/>
            <person name="Yin C."/>
            <person name="McCallum B."/>
            <person name="Szabo L.J."/>
            <person name="Hulbert S."/>
            <person name="Chen X."/>
            <person name="Fellers J.P."/>
        </authorList>
    </citation>
    <scope>NUCLEOTIDE SEQUENCE</scope>
    <source>
        <strain evidence="4">isolate 1-1 / race 1 (BBBD)</strain>
        <strain evidence="5">Isolate 1-1 / race 1 (BBBD)</strain>
    </source>
</reference>
<evidence type="ECO:0000256" key="2">
    <source>
        <dbReference type="SAM" id="SignalP"/>
    </source>
</evidence>
<feature type="chain" id="PRO_5008109854" evidence="2">
    <location>
        <begin position="20"/>
        <end position="300"/>
    </location>
</feature>
<organism evidence="3">
    <name type="scientific">Puccinia triticina (isolate 1-1 / race 1 (BBBD))</name>
    <name type="common">Brown leaf rust fungus</name>
    <dbReference type="NCBI Taxonomy" id="630390"/>
    <lineage>
        <taxon>Eukaryota</taxon>
        <taxon>Fungi</taxon>
        <taxon>Dikarya</taxon>
        <taxon>Basidiomycota</taxon>
        <taxon>Pucciniomycotina</taxon>
        <taxon>Pucciniomycetes</taxon>
        <taxon>Pucciniales</taxon>
        <taxon>Pucciniaceae</taxon>
        <taxon>Puccinia</taxon>
    </lineage>
</organism>
<reference evidence="3" key="1">
    <citation type="submission" date="2009-11" db="EMBL/GenBank/DDBJ databases">
        <authorList>
            <consortium name="The Broad Institute Genome Sequencing Platform"/>
            <person name="Ward D."/>
            <person name="Feldgarden M."/>
            <person name="Earl A."/>
            <person name="Young S.K."/>
            <person name="Zeng Q."/>
            <person name="Koehrsen M."/>
            <person name="Alvarado L."/>
            <person name="Berlin A."/>
            <person name="Bochicchio J."/>
            <person name="Borenstein D."/>
            <person name="Chapman S.B."/>
            <person name="Chen Z."/>
            <person name="Engels R."/>
            <person name="Freedman E."/>
            <person name="Gellesch M."/>
            <person name="Goldberg J."/>
            <person name="Griggs A."/>
            <person name="Gujja S."/>
            <person name="Heilman E."/>
            <person name="Heiman D."/>
            <person name="Hepburn T."/>
            <person name="Howarth C."/>
            <person name="Jen D."/>
            <person name="Larson L."/>
            <person name="Lewis B."/>
            <person name="Mehta T."/>
            <person name="Park D."/>
            <person name="Pearson M."/>
            <person name="Roberts A."/>
            <person name="Saif S."/>
            <person name="Shea T."/>
            <person name="Shenoy N."/>
            <person name="Sisk P."/>
            <person name="Stolte C."/>
            <person name="Sykes S."/>
            <person name="Thomson T."/>
            <person name="Walk T."/>
            <person name="White J."/>
            <person name="Yandava C."/>
            <person name="Izard J."/>
            <person name="Baranova O.V."/>
            <person name="Blanton J.M."/>
            <person name="Tanner A.C."/>
            <person name="Dewhirst F.E."/>
            <person name="Haas B."/>
            <person name="Nusbaum C."/>
            <person name="Birren B."/>
        </authorList>
    </citation>
    <scope>NUCLEOTIDE SEQUENCE [LARGE SCALE GENOMIC DNA]</scope>
    <source>
        <strain evidence="3">1-1 BBBD Race 1</strain>
    </source>
</reference>
<gene>
    <name evidence="3" type="ORF">PTTG_12208</name>
</gene>
<proteinExistence type="predicted"/>
<dbReference type="AlphaFoldDB" id="A0A180GF31"/>
<reference evidence="4" key="4">
    <citation type="submission" date="2025-05" db="UniProtKB">
        <authorList>
            <consortium name="EnsemblFungi"/>
        </authorList>
    </citation>
    <scope>IDENTIFICATION</scope>
    <source>
        <strain evidence="4">isolate 1-1 / race 1 (BBBD)</strain>
    </source>
</reference>
<evidence type="ECO:0000313" key="4">
    <source>
        <dbReference type="EnsemblFungi" id="PTTG_12208-t43_1-p1"/>
    </source>
</evidence>
<dbReference type="VEuPathDB" id="FungiDB:PTTG_12208"/>
<dbReference type="EnsemblFungi" id="PTTG_12208-t43_1">
    <property type="protein sequence ID" value="PTTG_12208-t43_1-p1"/>
    <property type="gene ID" value="PTTG_12208"/>
</dbReference>
<accession>A0A180GF31</accession>
<reference evidence="3" key="2">
    <citation type="submission" date="2016-05" db="EMBL/GenBank/DDBJ databases">
        <title>Comparative analysis highlights variable genome content of wheat rusts and divergence of the mating loci.</title>
        <authorList>
            <person name="Cuomo C.A."/>
            <person name="Bakkeren G."/>
            <person name="Szabo L."/>
            <person name="Khalil H."/>
            <person name="Joly D."/>
            <person name="Goldberg J."/>
            <person name="Young S."/>
            <person name="Zeng Q."/>
            <person name="Fellers J."/>
        </authorList>
    </citation>
    <scope>NUCLEOTIDE SEQUENCE [LARGE SCALE GENOMIC DNA]</scope>
    <source>
        <strain evidence="3">1-1 BBBD Race 1</strain>
    </source>
</reference>
<dbReference type="EMBL" id="ADAS02000085">
    <property type="protein sequence ID" value="OAV91184.1"/>
    <property type="molecule type" value="Genomic_DNA"/>
</dbReference>
<feature type="region of interest" description="Disordered" evidence="1">
    <location>
        <begin position="261"/>
        <end position="300"/>
    </location>
</feature>
<evidence type="ECO:0000313" key="3">
    <source>
        <dbReference type="EMBL" id="OAV91184.1"/>
    </source>
</evidence>
<feature type="signal peptide" evidence="2">
    <location>
        <begin position="1"/>
        <end position="19"/>
    </location>
</feature>
<dbReference type="Proteomes" id="UP000005240">
    <property type="component" value="Unassembled WGS sequence"/>
</dbReference>
<sequence>MPSVLYIFLISFLIVYSEASFDGKDAENAIGQAEADRDRKIVVPSAEVEVENVMQCPRALSDVESPSVSGSSTKHSLYNPNRFPHYPEDEPSRSKFLFQRASEVLDHLIKNPAALRDESEKPPYDLPWPMGKPHPAFWVVSELLTTRLKYHYKYDFKHKVTVGQDIEAMEKSVPELSEILRKIDQLSTYELSLSKTPVVQINFRVAYQEDFSNFEPEDATEFDKLSTEKIAKLEALLLKLQPLNNVAGWVERRVIVGNSKEKKMDSLPTSQKKQKGCFPRLTLRNSKKKSQDEVREVEPK</sequence>